<sequence length="111" mass="11992">MPLMPVSYYCGRNILAKDPCGVSDLGFSYMVMDGIIPGFYKIVISMLARLTPSVVAPYHYLAHQVDMMVGMVLVVEGGYGGASAEAPDVTIEELRELFGGIGQENVGAEWN</sequence>
<name>A0AAW2CWE1_9ROSI</name>
<comment type="caution">
    <text evidence="1">The sequence shown here is derived from an EMBL/GenBank/DDBJ whole genome shotgun (WGS) entry which is preliminary data.</text>
</comment>
<keyword evidence="2" id="KW-1185">Reference proteome</keyword>
<evidence type="ECO:0000313" key="2">
    <source>
        <dbReference type="Proteomes" id="UP001459277"/>
    </source>
</evidence>
<evidence type="ECO:0000313" key="1">
    <source>
        <dbReference type="EMBL" id="KAL0002366.1"/>
    </source>
</evidence>
<proteinExistence type="predicted"/>
<dbReference type="AlphaFoldDB" id="A0AAW2CWE1"/>
<organism evidence="1 2">
    <name type="scientific">Lithocarpus litseifolius</name>
    <dbReference type="NCBI Taxonomy" id="425828"/>
    <lineage>
        <taxon>Eukaryota</taxon>
        <taxon>Viridiplantae</taxon>
        <taxon>Streptophyta</taxon>
        <taxon>Embryophyta</taxon>
        <taxon>Tracheophyta</taxon>
        <taxon>Spermatophyta</taxon>
        <taxon>Magnoliopsida</taxon>
        <taxon>eudicotyledons</taxon>
        <taxon>Gunneridae</taxon>
        <taxon>Pentapetalae</taxon>
        <taxon>rosids</taxon>
        <taxon>fabids</taxon>
        <taxon>Fagales</taxon>
        <taxon>Fagaceae</taxon>
        <taxon>Lithocarpus</taxon>
    </lineage>
</organism>
<accession>A0AAW2CWE1</accession>
<gene>
    <name evidence="1" type="ORF">SO802_016147</name>
</gene>
<protein>
    <submittedName>
        <fullName evidence="1">Uncharacterized protein</fullName>
    </submittedName>
</protein>
<dbReference type="Proteomes" id="UP001459277">
    <property type="component" value="Unassembled WGS sequence"/>
</dbReference>
<reference evidence="1 2" key="1">
    <citation type="submission" date="2024-01" db="EMBL/GenBank/DDBJ databases">
        <title>A telomere-to-telomere, gap-free genome of sweet tea (Lithocarpus litseifolius).</title>
        <authorList>
            <person name="Zhou J."/>
        </authorList>
    </citation>
    <scope>NUCLEOTIDE SEQUENCE [LARGE SCALE GENOMIC DNA]</scope>
    <source>
        <strain evidence="1">Zhou-2022a</strain>
        <tissue evidence="1">Leaf</tissue>
    </source>
</reference>
<dbReference type="EMBL" id="JAZDWU010000005">
    <property type="protein sequence ID" value="KAL0002366.1"/>
    <property type="molecule type" value="Genomic_DNA"/>
</dbReference>